<gene>
    <name evidence="3" type="ORF">HIO71_07980</name>
</gene>
<dbReference type="InterPro" id="IPR019734">
    <property type="entry name" value="TPR_rpt"/>
</dbReference>
<reference evidence="3 4" key="1">
    <citation type="submission" date="2020-04" db="EMBL/GenBank/DDBJ databases">
        <title>Genome analysis and antimicrobial resistance characteristics of Chryseobacterium aquaticum isolated from farmed salmonids.</title>
        <authorList>
            <person name="Saticioglu I.B."/>
            <person name="Duman M."/>
            <person name="Altun S."/>
        </authorList>
    </citation>
    <scope>NUCLEOTIDE SEQUENCE [LARGE SCALE GENOMIC DNA]</scope>
    <source>
        <strain evidence="3 4">C-174</strain>
    </source>
</reference>
<feature type="transmembrane region" description="Helical" evidence="2">
    <location>
        <begin position="291"/>
        <end position="311"/>
    </location>
</feature>
<dbReference type="RefSeq" id="WP_169321030.1">
    <property type="nucleotide sequence ID" value="NZ_JABCJF010000003.1"/>
</dbReference>
<accession>A0A848N6P3</accession>
<evidence type="ECO:0000256" key="2">
    <source>
        <dbReference type="SAM" id="Phobius"/>
    </source>
</evidence>
<protein>
    <submittedName>
        <fullName evidence="3">Tetratricopeptide repeat protein</fullName>
    </submittedName>
</protein>
<keyword evidence="2" id="KW-1133">Transmembrane helix</keyword>
<keyword evidence="1" id="KW-0802">TPR repeat</keyword>
<sequence length="320" mass="37106">MIRNVKSLITKNILCLFFIVFSAERLSACLNGETLKLSNGIILYEDYEGFVPHGHEFGDEQTLREVLLSLEKEYEKNKNLDYLSDQGLVLIILGKYQEAIDLYKKIEDIEPNRYSTASNLGTAYELIGNNKKALIWIEKAIKINRNSHFQSEWIHANILKAKIKGEKFISSQFLIGKDFGTGKFPVADLDKQQLYVLRQQIYYQLNERIFFVKPKDKIVALLLFDLANVSYLFGDKEEAVENYKLAEKYGFESPVLKERLGLHSIPIINNVERKVIKEVKYQTKPKRRSQLIEAIISIFAFLFSGFIVFIFRKKISLIIK</sequence>
<evidence type="ECO:0000313" key="4">
    <source>
        <dbReference type="Proteomes" id="UP000548067"/>
    </source>
</evidence>
<keyword evidence="2" id="KW-0472">Membrane</keyword>
<name>A0A848N6P3_9FLAO</name>
<dbReference type="Pfam" id="PF13181">
    <property type="entry name" value="TPR_8"/>
    <property type="match status" value="2"/>
</dbReference>
<dbReference type="InterPro" id="IPR011990">
    <property type="entry name" value="TPR-like_helical_dom_sf"/>
</dbReference>
<dbReference type="PROSITE" id="PS50005">
    <property type="entry name" value="TPR"/>
    <property type="match status" value="2"/>
</dbReference>
<evidence type="ECO:0000256" key="1">
    <source>
        <dbReference type="PROSITE-ProRule" id="PRU00339"/>
    </source>
</evidence>
<dbReference type="AlphaFoldDB" id="A0A848N6P3"/>
<dbReference type="Gene3D" id="1.25.40.10">
    <property type="entry name" value="Tetratricopeptide repeat domain"/>
    <property type="match status" value="1"/>
</dbReference>
<feature type="repeat" description="TPR" evidence="1">
    <location>
        <begin position="80"/>
        <end position="113"/>
    </location>
</feature>
<organism evidence="3 4">
    <name type="scientific">Chryseobacterium aquaticum</name>
    <dbReference type="NCBI Taxonomy" id="452084"/>
    <lineage>
        <taxon>Bacteria</taxon>
        <taxon>Pseudomonadati</taxon>
        <taxon>Bacteroidota</taxon>
        <taxon>Flavobacteriia</taxon>
        <taxon>Flavobacteriales</taxon>
        <taxon>Weeksellaceae</taxon>
        <taxon>Chryseobacterium group</taxon>
        <taxon>Chryseobacterium</taxon>
    </lineage>
</organism>
<dbReference type="SUPFAM" id="SSF48452">
    <property type="entry name" value="TPR-like"/>
    <property type="match status" value="1"/>
</dbReference>
<dbReference type="SMART" id="SM00028">
    <property type="entry name" value="TPR"/>
    <property type="match status" value="3"/>
</dbReference>
<keyword evidence="2" id="KW-0812">Transmembrane</keyword>
<proteinExistence type="predicted"/>
<dbReference type="EMBL" id="JABCJF010000003">
    <property type="protein sequence ID" value="NMR34151.1"/>
    <property type="molecule type" value="Genomic_DNA"/>
</dbReference>
<evidence type="ECO:0000313" key="3">
    <source>
        <dbReference type="EMBL" id="NMR34151.1"/>
    </source>
</evidence>
<dbReference type="Proteomes" id="UP000548067">
    <property type="component" value="Unassembled WGS sequence"/>
</dbReference>
<feature type="repeat" description="TPR" evidence="1">
    <location>
        <begin position="114"/>
        <end position="147"/>
    </location>
</feature>
<comment type="caution">
    <text evidence="3">The sequence shown here is derived from an EMBL/GenBank/DDBJ whole genome shotgun (WGS) entry which is preliminary data.</text>
</comment>